<protein>
    <submittedName>
        <fullName evidence="2">Uncharacterized protein</fullName>
    </submittedName>
</protein>
<evidence type="ECO:0000313" key="3">
    <source>
        <dbReference type="Proteomes" id="UP000027265"/>
    </source>
</evidence>
<sequence>MHPDYTSQVTPQMPKTVVSASGQTESEGRQGARKEVRCSRREMHDEQGSQESGQREGEQDPASMTTPQLSRTSANAITLIEGSEEEHLGKGSGIGRERQYNDGETRKSEGKDLVSKAASWLPGFGAKSEGDGGHDLRKELKNLQAKLYSQERARKDDAAKVPSRVKYHRSDAQTQTFRCEPCMMN</sequence>
<feature type="region of interest" description="Disordered" evidence="1">
    <location>
        <begin position="1"/>
        <end position="112"/>
    </location>
</feature>
<dbReference type="AlphaFoldDB" id="A0A067PWB2"/>
<dbReference type="EMBL" id="KL197716">
    <property type="protein sequence ID" value="KDQ59113.1"/>
    <property type="molecule type" value="Genomic_DNA"/>
</dbReference>
<feature type="compositionally biased region" description="Polar residues" evidence="1">
    <location>
        <begin position="62"/>
        <end position="76"/>
    </location>
</feature>
<dbReference type="HOGENOM" id="CLU_1461521_0_0_1"/>
<dbReference type="InParanoid" id="A0A067PWB2"/>
<feature type="compositionally biased region" description="Basic and acidic residues" evidence="1">
    <location>
        <begin position="26"/>
        <end position="58"/>
    </location>
</feature>
<feature type="compositionally biased region" description="Polar residues" evidence="1">
    <location>
        <begin position="1"/>
        <end position="25"/>
    </location>
</feature>
<organism evidence="2 3">
    <name type="scientific">Jaapia argillacea MUCL 33604</name>
    <dbReference type="NCBI Taxonomy" id="933084"/>
    <lineage>
        <taxon>Eukaryota</taxon>
        <taxon>Fungi</taxon>
        <taxon>Dikarya</taxon>
        <taxon>Basidiomycota</taxon>
        <taxon>Agaricomycotina</taxon>
        <taxon>Agaricomycetes</taxon>
        <taxon>Agaricomycetidae</taxon>
        <taxon>Jaapiales</taxon>
        <taxon>Jaapiaceae</taxon>
        <taxon>Jaapia</taxon>
    </lineage>
</organism>
<name>A0A067PWB2_9AGAM</name>
<dbReference type="Proteomes" id="UP000027265">
    <property type="component" value="Unassembled WGS sequence"/>
</dbReference>
<accession>A0A067PWB2</accession>
<gene>
    <name evidence="2" type="ORF">JAAARDRAFT_68660</name>
</gene>
<evidence type="ECO:0000313" key="2">
    <source>
        <dbReference type="EMBL" id="KDQ59113.1"/>
    </source>
</evidence>
<proteinExistence type="predicted"/>
<feature type="compositionally biased region" description="Basic and acidic residues" evidence="1">
    <location>
        <begin position="85"/>
        <end position="112"/>
    </location>
</feature>
<evidence type="ECO:0000256" key="1">
    <source>
        <dbReference type="SAM" id="MobiDB-lite"/>
    </source>
</evidence>
<reference evidence="3" key="1">
    <citation type="journal article" date="2014" name="Proc. Natl. Acad. Sci. U.S.A.">
        <title>Extensive sampling of basidiomycete genomes demonstrates inadequacy of the white-rot/brown-rot paradigm for wood decay fungi.</title>
        <authorList>
            <person name="Riley R."/>
            <person name="Salamov A.A."/>
            <person name="Brown D.W."/>
            <person name="Nagy L.G."/>
            <person name="Floudas D."/>
            <person name="Held B.W."/>
            <person name="Levasseur A."/>
            <person name="Lombard V."/>
            <person name="Morin E."/>
            <person name="Otillar R."/>
            <person name="Lindquist E.A."/>
            <person name="Sun H."/>
            <person name="LaButti K.M."/>
            <person name="Schmutz J."/>
            <person name="Jabbour D."/>
            <person name="Luo H."/>
            <person name="Baker S.E."/>
            <person name="Pisabarro A.G."/>
            <person name="Walton J.D."/>
            <person name="Blanchette R.A."/>
            <person name="Henrissat B."/>
            <person name="Martin F."/>
            <person name="Cullen D."/>
            <person name="Hibbett D.S."/>
            <person name="Grigoriev I.V."/>
        </authorList>
    </citation>
    <scope>NUCLEOTIDE SEQUENCE [LARGE SCALE GENOMIC DNA]</scope>
    <source>
        <strain evidence="3">MUCL 33604</strain>
    </source>
</reference>
<feature type="region of interest" description="Disordered" evidence="1">
    <location>
        <begin position="152"/>
        <end position="172"/>
    </location>
</feature>
<keyword evidence="3" id="KW-1185">Reference proteome</keyword>